<dbReference type="InterPro" id="IPR036812">
    <property type="entry name" value="NAD(P)_OxRdtase_dom_sf"/>
</dbReference>
<evidence type="ECO:0000313" key="4">
    <source>
        <dbReference type="EMBL" id="EFJ52853.1"/>
    </source>
</evidence>
<dbReference type="PROSITE" id="PS00062">
    <property type="entry name" value="ALDOKETO_REDUCTASE_2"/>
    <property type="match status" value="1"/>
</dbReference>
<feature type="domain" description="NADP-dependent oxidoreductase" evidence="3">
    <location>
        <begin position="225"/>
        <end position="276"/>
    </location>
</feature>
<evidence type="ECO:0000256" key="1">
    <source>
        <dbReference type="PIRSR" id="PIRSR000097-2"/>
    </source>
</evidence>
<dbReference type="EMBL" id="GL378323">
    <property type="protein sequence ID" value="EFJ52853.1"/>
    <property type="molecule type" value="Genomic_DNA"/>
</dbReference>
<dbReference type="InterPro" id="IPR020471">
    <property type="entry name" value="AKR"/>
</dbReference>
<feature type="binding site" evidence="1">
    <location>
        <position position="114"/>
    </location>
    <ligand>
        <name>substrate</name>
    </ligand>
</feature>
<reference evidence="4 5" key="1">
    <citation type="journal article" date="2010" name="Science">
        <title>Genomic analysis of organismal complexity in the multicellular green alga Volvox carteri.</title>
        <authorList>
            <person name="Prochnik S.E."/>
            <person name="Umen J."/>
            <person name="Nedelcu A.M."/>
            <person name="Hallmann A."/>
            <person name="Miller S.M."/>
            <person name="Nishii I."/>
            <person name="Ferris P."/>
            <person name="Kuo A."/>
            <person name="Mitros T."/>
            <person name="Fritz-Laylin L.K."/>
            <person name="Hellsten U."/>
            <person name="Chapman J."/>
            <person name="Simakov O."/>
            <person name="Rensing S.A."/>
            <person name="Terry A."/>
            <person name="Pangilinan J."/>
            <person name="Kapitonov V."/>
            <person name="Jurka J."/>
            <person name="Salamov A."/>
            <person name="Shapiro H."/>
            <person name="Schmutz J."/>
            <person name="Grimwood J."/>
            <person name="Lindquist E."/>
            <person name="Lucas S."/>
            <person name="Grigoriev I.V."/>
            <person name="Schmitt R."/>
            <person name="Kirk D."/>
            <person name="Rokhsar D.S."/>
        </authorList>
    </citation>
    <scope>NUCLEOTIDE SEQUENCE [LARGE SCALE GENOMIC DNA]</scope>
    <source>
        <strain evidence="5">f. Nagariensis / Eve</strain>
    </source>
</reference>
<dbReference type="SUPFAM" id="SSF51430">
    <property type="entry name" value="NAD(P)-linked oxidoreductase"/>
    <property type="match status" value="1"/>
</dbReference>
<dbReference type="PANTHER" id="PTHR43827:SF8">
    <property type="entry name" value="ALDO_KETO REDUCTASE FAMILY PROTEIN"/>
    <property type="match status" value="1"/>
</dbReference>
<sequence>MVRHFPPFFPPPPQIRLNNGVLQPSVGYGCAGLGDLTSRTVRWALEAGYSHLDSAQVGEGEGEGEGRWRVSELQHRLVTSKLHPRHLGYQTTLRQFNATLKDLRSPYVDLFLLHYSECWGDLCGGVQPEGTFLDSWRALEEVYQAGLVRAIGVSNFSPEQLTRLLTSARVRPAVLQVHVDPLGRNEALQALCRREGLTLTAYTLAAAGGSREGNGSEGKGEGGNLGRSTAQVALRWALQQGLVVLPRSSNQERIRQNLQLYDWGLTAEHMRRIAQLRPGS</sequence>
<dbReference type="InterPro" id="IPR023210">
    <property type="entry name" value="NADP_OxRdtase_dom"/>
</dbReference>
<feature type="domain" description="NADP-dependent oxidoreductase" evidence="3">
    <location>
        <begin position="38"/>
        <end position="215"/>
    </location>
</feature>
<dbReference type="GO" id="GO:0016491">
    <property type="term" value="F:oxidoreductase activity"/>
    <property type="evidence" value="ECO:0007669"/>
    <property type="project" value="InterPro"/>
</dbReference>
<dbReference type="RefSeq" id="XP_002945858.1">
    <property type="nucleotide sequence ID" value="XM_002945812.1"/>
</dbReference>
<dbReference type="GeneID" id="9621866"/>
<dbReference type="PROSITE" id="PS00063">
    <property type="entry name" value="ALDOKETO_REDUCTASE_3"/>
    <property type="match status" value="1"/>
</dbReference>
<feature type="site" description="Lowers pKa of active site Tyr" evidence="2">
    <location>
        <position position="81"/>
    </location>
</feature>
<dbReference type="eggNOG" id="KOG1577">
    <property type="taxonomic scope" value="Eukaryota"/>
</dbReference>
<gene>
    <name evidence="4" type="ORF">VOLCADRAFT_55182</name>
</gene>
<dbReference type="PROSITE" id="PS51257">
    <property type="entry name" value="PROKAR_LIPOPROTEIN"/>
    <property type="match status" value="1"/>
</dbReference>
<proteinExistence type="predicted"/>
<dbReference type="Proteomes" id="UP000001058">
    <property type="component" value="Unassembled WGS sequence"/>
</dbReference>
<evidence type="ECO:0000256" key="2">
    <source>
        <dbReference type="PIRSR" id="PIRSR000097-3"/>
    </source>
</evidence>
<evidence type="ECO:0000313" key="5">
    <source>
        <dbReference type="Proteomes" id="UP000001058"/>
    </source>
</evidence>
<dbReference type="KEGG" id="vcn:VOLCADRAFT_55182"/>
<accession>D8TIA0</accession>
<keyword evidence="5" id="KW-1185">Reference proteome</keyword>
<name>D8TIA0_VOLCA</name>
<evidence type="ECO:0000259" key="3">
    <source>
        <dbReference type="Pfam" id="PF00248"/>
    </source>
</evidence>
<dbReference type="Pfam" id="PF00248">
    <property type="entry name" value="Aldo_ket_red"/>
    <property type="match status" value="2"/>
</dbReference>
<protein>
    <recommendedName>
        <fullName evidence="3">NADP-dependent oxidoreductase domain-containing protein</fullName>
    </recommendedName>
</protein>
<dbReference type="PRINTS" id="PR00069">
    <property type="entry name" value="ALDKETRDTASE"/>
</dbReference>
<organism evidence="5">
    <name type="scientific">Volvox carteri f. nagariensis</name>
    <dbReference type="NCBI Taxonomy" id="3068"/>
    <lineage>
        <taxon>Eukaryota</taxon>
        <taxon>Viridiplantae</taxon>
        <taxon>Chlorophyta</taxon>
        <taxon>core chlorophytes</taxon>
        <taxon>Chlorophyceae</taxon>
        <taxon>CS clade</taxon>
        <taxon>Chlamydomonadales</taxon>
        <taxon>Volvocaceae</taxon>
        <taxon>Volvox</taxon>
    </lineage>
</organism>
<dbReference type="AlphaFoldDB" id="D8TIA0"/>
<dbReference type="InParanoid" id="D8TIA0"/>
<dbReference type="OrthoDB" id="416253at2759"/>
<dbReference type="Gene3D" id="3.20.20.100">
    <property type="entry name" value="NADP-dependent oxidoreductase domain"/>
    <property type="match status" value="1"/>
</dbReference>
<dbReference type="InterPro" id="IPR018170">
    <property type="entry name" value="Aldo/ket_reductase_CS"/>
</dbReference>
<dbReference type="PANTHER" id="PTHR43827">
    <property type="entry name" value="2,5-DIKETO-D-GLUCONIC ACID REDUCTASE"/>
    <property type="match status" value="1"/>
</dbReference>
<dbReference type="PIRSF" id="PIRSF000097">
    <property type="entry name" value="AKR"/>
    <property type="match status" value="1"/>
</dbReference>
<dbReference type="CDD" id="cd19071">
    <property type="entry name" value="AKR_AKR1-5-like"/>
    <property type="match status" value="1"/>
</dbReference>